<evidence type="ECO:0000313" key="2">
    <source>
        <dbReference type="EMBL" id="GAN77841.1"/>
    </source>
</evidence>
<name>A0A0D6P907_9PROT</name>
<keyword evidence="1" id="KW-0472">Membrane</keyword>
<dbReference type="AlphaFoldDB" id="A0A0D6P907"/>
<dbReference type="EMBL" id="BANB01000480">
    <property type="protein sequence ID" value="GAN77841.1"/>
    <property type="molecule type" value="Genomic_DNA"/>
</dbReference>
<organism evidence="2 3">
    <name type="scientific">Acidisphaera rubrifaciens HS-AP3</name>
    <dbReference type="NCBI Taxonomy" id="1231350"/>
    <lineage>
        <taxon>Bacteria</taxon>
        <taxon>Pseudomonadati</taxon>
        <taxon>Pseudomonadota</taxon>
        <taxon>Alphaproteobacteria</taxon>
        <taxon>Acetobacterales</taxon>
        <taxon>Acetobacteraceae</taxon>
        <taxon>Acidisphaera</taxon>
    </lineage>
</organism>
<dbReference type="RefSeq" id="WP_048862102.1">
    <property type="nucleotide sequence ID" value="NZ_BANB01000480.1"/>
</dbReference>
<sequence>MRATGVARRPDPRGRPWPRALPPRAAHLVQHLLLAGPFLGALAAVYRYQLSLYAPSRPDAACGQVIEYMKIWHGRYYGSFYVTRLQDALWHALGLASLAWMVGVVLVLVVLGRRQHRAGGRPS</sequence>
<proteinExistence type="predicted"/>
<comment type="caution">
    <text evidence="2">The sequence shown here is derived from an EMBL/GenBank/DDBJ whole genome shotgun (WGS) entry which is preliminary data.</text>
</comment>
<keyword evidence="1" id="KW-1133">Transmembrane helix</keyword>
<keyword evidence="1" id="KW-0812">Transmembrane</keyword>
<reference evidence="2 3" key="1">
    <citation type="submission" date="2012-11" db="EMBL/GenBank/DDBJ databases">
        <title>Whole genome sequence of Acidisphaera rubrifaciens HS-AP3.</title>
        <authorList>
            <person name="Azuma Y."/>
            <person name="Higashiura N."/>
            <person name="Hirakawa H."/>
            <person name="Matsushita K."/>
        </authorList>
    </citation>
    <scope>NUCLEOTIDE SEQUENCE [LARGE SCALE GENOMIC DNA]</scope>
    <source>
        <strain evidence="2 3">HS-AP3</strain>
    </source>
</reference>
<gene>
    <name evidence="2" type="ORF">Asru_0480_04</name>
</gene>
<dbReference type="Proteomes" id="UP000032680">
    <property type="component" value="Unassembled WGS sequence"/>
</dbReference>
<keyword evidence="3" id="KW-1185">Reference proteome</keyword>
<protein>
    <submittedName>
        <fullName evidence="2">Uncharacterized protein</fullName>
    </submittedName>
</protein>
<feature type="transmembrane region" description="Helical" evidence="1">
    <location>
        <begin position="28"/>
        <end position="48"/>
    </location>
</feature>
<evidence type="ECO:0000313" key="3">
    <source>
        <dbReference type="Proteomes" id="UP000032680"/>
    </source>
</evidence>
<evidence type="ECO:0000256" key="1">
    <source>
        <dbReference type="SAM" id="Phobius"/>
    </source>
</evidence>
<feature type="transmembrane region" description="Helical" evidence="1">
    <location>
        <begin position="88"/>
        <end position="111"/>
    </location>
</feature>
<accession>A0A0D6P907</accession>